<evidence type="ECO:0000313" key="1">
    <source>
        <dbReference type="EMBL" id="EMZ20148.1"/>
    </source>
</evidence>
<dbReference type="Proteomes" id="UP000012589">
    <property type="component" value="Unassembled WGS sequence"/>
</dbReference>
<dbReference type="AlphaFoldDB" id="N2A149"/>
<dbReference type="Pfam" id="PF00805">
    <property type="entry name" value="Pentapeptide"/>
    <property type="match status" value="1"/>
</dbReference>
<sequence>MVLRNLDVLGIPVILYLAIMSGVDITKEATKPELYSRIFAEKGGIFDKFSYDGDGYDYGNQILRDSKNIQKYLGFLQEIAFEMFDEEKLSLPRKEDKIPKLTFEGTEISVLEFPIKHLFDNTLSNIEFVHKSIYEYFVVEYIVKNIKEVLKIDDYKEKLACFFGKTLLHGNITYEIIELLKYKINNSDLKDSYHKVAEVFHVMLKDGMIYHTNMRFKKAIICEMTVFANMLEVLHLWERFIYLFDDTIIDYLYFKYKKSLNLSGANLSGANLSGVDLSRADLERADLKGADLRHTIFYENQVQQLKRKCDLKDSKVVISKNGKNKTILQKCLFNLLKL</sequence>
<reference evidence="1 2" key="1">
    <citation type="journal article" date="2014" name="Genome Announc.">
        <title>Draft genome sequences of the altered schaedler flora, a defined bacterial community from gnotobiotic mice.</title>
        <authorList>
            <person name="Wannemuehler M.J."/>
            <person name="Overstreet A.M."/>
            <person name="Ward D.V."/>
            <person name="Phillips G.J."/>
        </authorList>
    </citation>
    <scope>NUCLEOTIDE SEQUENCE [LARGE SCALE GENOMIC DNA]</scope>
    <source>
        <strain evidence="1 2">ASF492</strain>
    </source>
</reference>
<dbReference type="eggNOG" id="COG1357">
    <property type="taxonomic scope" value="Bacteria"/>
</dbReference>
<organism evidence="1 2">
    <name type="scientific">Eubacterium plexicaudatum ASF492</name>
    <dbReference type="NCBI Taxonomy" id="1235802"/>
    <lineage>
        <taxon>Bacteria</taxon>
        <taxon>Bacillati</taxon>
        <taxon>Bacillota</taxon>
        <taxon>Clostridia</taxon>
        <taxon>Eubacteriales</taxon>
        <taxon>Eubacteriaceae</taxon>
        <taxon>Eubacterium</taxon>
    </lineage>
</organism>
<dbReference type="Gene3D" id="2.160.20.80">
    <property type="entry name" value="E3 ubiquitin-protein ligase SopA"/>
    <property type="match status" value="1"/>
</dbReference>
<dbReference type="PATRIC" id="fig|1235802.3.peg.5419"/>
<dbReference type="SUPFAM" id="SSF141571">
    <property type="entry name" value="Pentapeptide repeat-like"/>
    <property type="match status" value="1"/>
</dbReference>
<protein>
    <recommendedName>
        <fullName evidence="3">Pentapeptide repeat protein</fullName>
    </recommendedName>
</protein>
<proteinExistence type="predicted"/>
<dbReference type="EMBL" id="AQFT01000149">
    <property type="protein sequence ID" value="EMZ20148.1"/>
    <property type="molecule type" value="Genomic_DNA"/>
</dbReference>
<keyword evidence="2" id="KW-1185">Reference proteome</keyword>
<evidence type="ECO:0008006" key="3">
    <source>
        <dbReference type="Google" id="ProtNLM"/>
    </source>
</evidence>
<name>N2A149_9FIRM</name>
<dbReference type="HOGENOM" id="CLU_820725_0_0_9"/>
<comment type="caution">
    <text evidence="1">The sequence shown here is derived from an EMBL/GenBank/DDBJ whole genome shotgun (WGS) entry which is preliminary data.</text>
</comment>
<evidence type="ECO:0000313" key="2">
    <source>
        <dbReference type="Proteomes" id="UP000012589"/>
    </source>
</evidence>
<dbReference type="InterPro" id="IPR001646">
    <property type="entry name" value="5peptide_repeat"/>
</dbReference>
<gene>
    <name evidence="1" type="ORF">C823_05136</name>
</gene>
<accession>N2A149</accession>
<dbReference type="STRING" id="1235802.C823_05136"/>